<evidence type="ECO:0000313" key="1">
    <source>
        <dbReference type="EMBL" id="OCH86862.1"/>
    </source>
</evidence>
<organism evidence="1 2">
    <name type="scientific">Obba rivulosa</name>
    <dbReference type="NCBI Taxonomy" id="1052685"/>
    <lineage>
        <taxon>Eukaryota</taxon>
        <taxon>Fungi</taxon>
        <taxon>Dikarya</taxon>
        <taxon>Basidiomycota</taxon>
        <taxon>Agaricomycotina</taxon>
        <taxon>Agaricomycetes</taxon>
        <taxon>Polyporales</taxon>
        <taxon>Gelatoporiaceae</taxon>
        <taxon>Obba</taxon>
    </lineage>
</organism>
<reference evidence="1 2" key="1">
    <citation type="submission" date="2016-07" db="EMBL/GenBank/DDBJ databases">
        <title>Draft genome of the white-rot fungus Obba rivulosa 3A-2.</title>
        <authorList>
            <consortium name="DOE Joint Genome Institute"/>
            <person name="Miettinen O."/>
            <person name="Riley R."/>
            <person name="Acob R."/>
            <person name="Barry K."/>
            <person name="Cullen D."/>
            <person name="De Vries R."/>
            <person name="Hainaut M."/>
            <person name="Hatakka A."/>
            <person name="Henrissat B."/>
            <person name="Hilden K."/>
            <person name="Kuo R."/>
            <person name="Labutti K."/>
            <person name="Lipzen A."/>
            <person name="Makela M.R."/>
            <person name="Sandor L."/>
            <person name="Spatafora J.W."/>
            <person name="Grigoriev I.V."/>
            <person name="Hibbett D.S."/>
        </authorList>
    </citation>
    <scope>NUCLEOTIDE SEQUENCE [LARGE SCALE GENOMIC DNA]</scope>
    <source>
        <strain evidence="1 2">3A-2</strain>
    </source>
</reference>
<name>A0A8E2DHA1_9APHY</name>
<dbReference type="AlphaFoldDB" id="A0A8E2DHA1"/>
<sequence>MVGLLENIASSANLLGRQNRHYQRGWQLTEQEKSVLPTSSREHYNNGHAEDNIMAGHPLLTASSLRQARGASTRVEELPRWAENDWILRIRFKRGSLSADVGIADLKSQERNGISRLAISFEASPHNGIIGVELESDNGICKSKTGGIVFRAANINLSMHAY</sequence>
<keyword evidence="2" id="KW-1185">Reference proteome</keyword>
<dbReference type="Proteomes" id="UP000250043">
    <property type="component" value="Unassembled WGS sequence"/>
</dbReference>
<accession>A0A8E2DHA1</accession>
<gene>
    <name evidence="1" type="ORF">OBBRIDRAFT_852543</name>
</gene>
<proteinExistence type="predicted"/>
<evidence type="ECO:0000313" key="2">
    <source>
        <dbReference type="Proteomes" id="UP000250043"/>
    </source>
</evidence>
<protein>
    <submittedName>
        <fullName evidence="1">Uncharacterized protein</fullName>
    </submittedName>
</protein>
<dbReference type="EMBL" id="KV722509">
    <property type="protein sequence ID" value="OCH86862.1"/>
    <property type="molecule type" value="Genomic_DNA"/>
</dbReference>